<keyword evidence="4" id="KW-1185">Reference proteome</keyword>
<accession>A0ABP8HL66</accession>
<dbReference type="PROSITE" id="PS51257">
    <property type="entry name" value="PROKAR_LIPOPROTEIN"/>
    <property type="match status" value="1"/>
</dbReference>
<feature type="chain" id="PRO_5045156905" description="Copper-binding protein MbnP-like domain-containing protein" evidence="1">
    <location>
        <begin position="22"/>
        <end position="277"/>
    </location>
</feature>
<evidence type="ECO:0000313" key="4">
    <source>
        <dbReference type="Proteomes" id="UP001501725"/>
    </source>
</evidence>
<proteinExistence type="predicted"/>
<name>A0ABP8HL66_9BACT</name>
<feature type="signal peptide" evidence="1">
    <location>
        <begin position="1"/>
        <end position="21"/>
    </location>
</feature>
<evidence type="ECO:0000313" key="3">
    <source>
        <dbReference type="EMBL" id="GAA4340910.1"/>
    </source>
</evidence>
<comment type="caution">
    <text evidence="3">The sequence shown here is derived from an EMBL/GenBank/DDBJ whole genome shotgun (WGS) entry which is preliminary data.</text>
</comment>
<dbReference type="EMBL" id="BAABGY010000014">
    <property type="protein sequence ID" value="GAA4340910.1"/>
    <property type="molecule type" value="Genomic_DNA"/>
</dbReference>
<gene>
    <name evidence="3" type="ORF">GCM10023184_38940</name>
</gene>
<organism evidence="3 4">
    <name type="scientific">Flaviaesturariibacter amylovorans</name>
    <dbReference type="NCBI Taxonomy" id="1084520"/>
    <lineage>
        <taxon>Bacteria</taxon>
        <taxon>Pseudomonadati</taxon>
        <taxon>Bacteroidota</taxon>
        <taxon>Chitinophagia</taxon>
        <taxon>Chitinophagales</taxon>
        <taxon>Chitinophagaceae</taxon>
        <taxon>Flaviaestuariibacter</taxon>
    </lineage>
</organism>
<reference evidence="4" key="1">
    <citation type="journal article" date="2019" name="Int. J. Syst. Evol. Microbiol.">
        <title>The Global Catalogue of Microorganisms (GCM) 10K type strain sequencing project: providing services to taxonomists for standard genome sequencing and annotation.</title>
        <authorList>
            <consortium name="The Broad Institute Genomics Platform"/>
            <consortium name="The Broad Institute Genome Sequencing Center for Infectious Disease"/>
            <person name="Wu L."/>
            <person name="Ma J."/>
        </authorList>
    </citation>
    <scope>NUCLEOTIDE SEQUENCE [LARGE SCALE GENOMIC DNA]</scope>
    <source>
        <strain evidence="4">JCM 17919</strain>
    </source>
</reference>
<protein>
    <recommendedName>
        <fullName evidence="2">Copper-binding protein MbnP-like domain-containing protein</fullName>
    </recommendedName>
</protein>
<dbReference type="Proteomes" id="UP001501725">
    <property type="component" value="Unassembled WGS sequence"/>
</dbReference>
<feature type="domain" description="Copper-binding protein MbnP-like" evidence="2">
    <location>
        <begin position="42"/>
        <end position="254"/>
    </location>
</feature>
<dbReference type="InterPro" id="IPR046863">
    <property type="entry name" value="MbnP-like_dom"/>
</dbReference>
<keyword evidence="1" id="KW-0732">Signal</keyword>
<dbReference type="RefSeq" id="WP_345257552.1">
    <property type="nucleotide sequence ID" value="NZ_BAABGY010000014.1"/>
</dbReference>
<evidence type="ECO:0000256" key="1">
    <source>
        <dbReference type="SAM" id="SignalP"/>
    </source>
</evidence>
<sequence length="277" mass="30457">MVTRKHLTLLLAAFISTIGVSCEKSAEAPATPGTPAESDLVPLTIEFDNIIGGQNLFLNAVTYTNGTGEAFTVSRFQYFISNISLVKTDGTRYTVPQDSSYFLIREHIPDSRYCRLRVPAGEYRELRFTVGVDSLRSTMDISRRTGVLDPAGSMDDGMYWGWNSGYIFMKLEGLSPTAPVDPSGQNKFRYHVGGFGGYSAPTINNIKPITFDLSVAGNARPRSGRNVNIHFVVDAMKVFDGPTPVSIAANPSVMFSDFSQTVANNYVQAFRHDHTEN</sequence>
<evidence type="ECO:0000259" key="2">
    <source>
        <dbReference type="Pfam" id="PF20243"/>
    </source>
</evidence>
<dbReference type="Pfam" id="PF20243">
    <property type="entry name" value="MbnP"/>
    <property type="match status" value="1"/>
</dbReference>